<dbReference type="STRING" id="1549858.MC45_14940"/>
<keyword evidence="1" id="KW-0472">Membrane</keyword>
<protein>
    <recommendedName>
        <fullName evidence="4">CsbD family protein</fullName>
    </recommendedName>
</protein>
<evidence type="ECO:0000256" key="1">
    <source>
        <dbReference type="SAM" id="Phobius"/>
    </source>
</evidence>
<accession>A0A097EL40</accession>
<dbReference type="AlphaFoldDB" id="A0A097EL40"/>
<dbReference type="SUPFAM" id="SSF69047">
    <property type="entry name" value="Hypothetical protein YjbJ"/>
    <property type="match status" value="1"/>
</dbReference>
<dbReference type="EMBL" id="CP009571">
    <property type="protein sequence ID" value="AIT08286.1"/>
    <property type="molecule type" value="Genomic_DNA"/>
</dbReference>
<evidence type="ECO:0008006" key="4">
    <source>
        <dbReference type="Google" id="ProtNLM"/>
    </source>
</evidence>
<evidence type="ECO:0000313" key="2">
    <source>
        <dbReference type="EMBL" id="AIT08286.1"/>
    </source>
</evidence>
<dbReference type="InterPro" id="IPR036629">
    <property type="entry name" value="YjbJ_sf"/>
</dbReference>
<evidence type="ECO:0000313" key="3">
    <source>
        <dbReference type="Proteomes" id="UP000033200"/>
    </source>
</evidence>
<dbReference type="KEGG" id="stax:MC45_14940"/>
<organism evidence="2 3">
    <name type="scientific">Sphingomonas taxi</name>
    <dbReference type="NCBI Taxonomy" id="1549858"/>
    <lineage>
        <taxon>Bacteria</taxon>
        <taxon>Pseudomonadati</taxon>
        <taxon>Pseudomonadota</taxon>
        <taxon>Alphaproteobacteria</taxon>
        <taxon>Sphingomonadales</taxon>
        <taxon>Sphingomonadaceae</taxon>
        <taxon>Sphingomonas</taxon>
    </lineage>
</organism>
<dbReference type="HOGENOM" id="CLU_1852884_0_0_5"/>
<dbReference type="Gene3D" id="1.10.1470.10">
    <property type="entry name" value="YjbJ"/>
    <property type="match status" value="1"/>
</dbReference>
<feature type="transmembrane region" description="Helical" evidence="1">
    <location>
        <begin position="99"/>
        <end position="117"/>
    </location>
</feature>
<keyword evidence="1" id="KW-1133">Transmembrane helix</keyword>
<reference evidence="2 3" key="1">
    <citation type="submission" date="2014-09" db="EMBL/GenBank/DDBJ databases">
        <title>Using Illumina technology Improving SMRT sequencing Genome Assembly by RASTools.</title>
        <authorList>
            <person name="Zhou Y."/>
            <person name="Ma T."/>
            <person name="Liu T."/>
        </authorList>
    </citation>
    <scope>NUCLEOTIDE SEQUENCE [LARGE SCALE GENOMIC DNA]</scope>
    <source>
        <strain evidence="2 3">ATCC 55669</strain>
    </source>
</reference>
<keyword evidence="3" id="KW-1185">Reference proteome</keyword>
<sequence>MNTHEWHGGARYVGGKVETAVGDAVDSRDWQVDGIVDQVAGAAENLYGRAQSVAEDAIDATPHLAAKGREAVTDAADRAAEAARHGKRVVARGLDEQPVLLAAIAAAAGGYALAWLIHGQRD</sequence>
<dbReference type="eggNOG" id="COG3237">
    <property type="taxonomic scope" value="Bacteria"/>
</dbReference>
<dbReference type="RefSeq" id="WP_038667564.1">
    <property type="nucleotide sequence ID" value="NZ_CP009571.1"/>
</dbReference>
<keyword evidence="1" id="KW-0812">Transmembrane</keyword>
<gene>
    <name evidence="2" type="ORF">MC45_14940</name>
</gene>
<dbReference type="Proteomes" id="UP000033200">
    <property type="component" value="Chromosome"/>
</dbReference>
<proteinExistence type="predicted"/>
<name>A0A097EL40_9SPHN</name>